<dbReference type="GeneID" id="36519850"/>
<evidence type="ECO:0000313" key="3">
    <source>
        <dbReference type="Proteomes" id="UP000234585"/>
    </source>
</evidence>
<name>A0A2I2FB85_ASPCN</name>
<reference evidence="2 3" key="1">
    <citation type="submission" date="2017-12" db="EMBL/GenBank/DDBJ databases">
        <authorList>
            <consortium name="DOE Joint Genome Institute"/>
            <person name="Haridas S."/>
            <person name="Kjaerbolling I."/>
            <person name="Vesth T.C."/>
            <person name="Frisvad J.C."/>
            <person name="Nybo J.L."/>
            <person name="Theobald S."/>
            <person name="Kuo A."/>
            <person name="Bowyer P."/>
            <person name="Matsuda Y."/>
            <person name="Mondo S."/>
            <person name="Lyhne E.K."/>
            <person name="Kogle M.E."/>
            <person name="Clum A."/>
            <person name="Lipzen A."/>
            <person name="Salamov A."/>
            <person name="Ngan C.Y."/>
            <person name="Daum C."/>
            <person name="Chiniquy J."/>
            <person name="Barry K."/>
            <person name="LaButti K."/>
            <person name="Simmons B.A."/>
            <person name="Magnuson J.K."/>
            <person name="Mortensen U.H."/>
            <person name="Larsen T.O."/>
            <person name="Grigoriev I.V."/>
            <person name="Baker S.E."/>
            <person name="Andersen M.R."/>
            <person name="Nordberg H.P."/>
            <person name="Cantor M.N."/>
            <person name="Hua S.X."/>
        </authorList>
    </citation>
    <scope>NUCLEOTIDE SEQUENCE [LARGE SCALE GENOMIC DNA]</scope>
    <source>
        <strain evidence="2 3">CBS 102.13</strain>
    </source>
</reference>
<dbReference type="AlphaFoldDB" id="A0A2I2FB85"/>
<sequence length="178" mass="20243">MKFLLLTQESDTQHQHEMSIRLPQQPSLQCSPNHILPDDPKPRKPSSRTHSTQSSLQIPEAPEQAQNSRSCYPGHPGCNHARHLPARNKGCSLQGHTFFLLHASLEYLKQSSMKGVECFQNSTHLDCSRRVTLCLILFSLSQWENLTMSSISHHDVFSVRSTVLLDFRGFSLVYSMQE</sequence>
<protein>
    <submittedName>
        <fullName evidence="2">Uncharacterized protein</fullName>
    </submittedName>
</protein>
<feature type="compositionally biased region" description="Polar residues" evidence="1">
    <location>
        <begin position="48"/>
        <end position="57"/>
    </location>
</feature>
<proteinExistence type="predicted"/>
<dbReference type="EMBL" id="KZ559139">
    <property type="protein sequence ID" value="PLB37905.1"/>
    <property type="molecule type" value="Genomic_DNA"/>
</dbReference>
<organism evidence="2 3">
    <name type="scientific">Aspergillus candidus</name>
    <dbReference type="NCBI Taxonomy" id="41067"/>
    <lineage>
        <taxon>Eukaryota</taxon>
        <taxon>Fungi</taxon>
        <taxon>Dikarya</taxon>
        <taxon>Ascomycota</taxon>
        <taxon>Pezizomycotina</taxon>
        <taxon>Eurotiomycetes</taxon>
        <taxon>Eurotiomycetidae</taxon>
        <taxon>Eurotiales</taxon>
        <taxon>Aspergillaceae</taxon>
        <taxon>Aspergillus</taxon>
        <taxon>Aspergillus subgen. Circumdati</taxon>
    </lineage>
</organism>
<evidence type="ECO:0000313" key="2">
    <source>
        <dbReference type="EMBL" id="PLB37905.1"/>
    </source>
</evidence>
<evidence type="ECO:0000256" key="1">
    <source>
        <dbReference type="SAM" id="MobiDB-lite"/>
    </source>
</evidence>
<accession>A0A2I2FB85</accession>
<feature type="region of interest" description="Disordered" evidence="1">
    <location>
        <begin position="1"/>
        <end position="72"/>
    </location>
</feature>
<feature type="compositionally biased region" description="Polar residues" evidence="1">
    <location>
        <begin position="22"/>
        <end position="32"/>
    </location>
</feature>
<keyword evidence="3" id="KW-1185">Reference proteome</keyword>
<gene>
    <name evidence="2" type="ORF">BDW47DRAFT_106024</name>
</gene>
<dbReference type="Proteomes" id="UP000234585">
    <property type="component" value="Unassembled WGS sequence"/>
</dbReference>
<dbReference type="RefSeq" id="XP_024671917.1">
    <property type="nucleotide sequence ID" value="XM_024812690.1"/>
</dbReference>